<gene>
    <name evidence="1" type="ORF">NO1_0337</name>
</gene>
<evidence type="ECO:0000313" key="2">
    <source>
        <dbReference type="Proteomes" id="UP000269352"/>
    </source>
</evidence>
<dbReference type="EMBL" id="BGZN01000003">
    <property type="protein sequence ID" value="GBR72880.1"/>
    <property type="molecule type" value="Genomic_DNA"/>
</dbReference>
<keyword evidence="2" id="KW-1185">Reference proteome</keyword>
<organism evidence="1 2">
    <name type="scientific">Termititenax aidoneus</name>
    <dbReference type="NCBI Taxonomy" id="2218524"/>
    <lineage>
        <taxon>Bacteria</taxon>
        <taxon>Bacillati</taxon>
        <taxon>Candidatus Margulisiibacteriota</taxon>
        <taxon>Candidatus Termititenacia</taxon>
        <taxon>Candidatus Termititenacales</taxon>
        <taxon>Candidatus Termititenacaceae</taxon>
        <taxon>Candidatus Termititenax</taxon>
    </lineage>
</organism>
<comment type="caution">
    <text evidence="1">The sequence shown here is derived from an EMBL/GenBank/DDBJ whole genome shotgun (WGS) entry which is preliminary data.</text>
</comment>
<dbReference type="AlphaFoldDB" id="A0A388T8C6"/>
<protein>
    <submittedName>
        <fullName evidence="1">Uncharacterized protein</fullName>
    </submittedName>
</protein>
<accession>A0A388T8C6</accession>
<reference evidence="1 2" key="1">
    <citation type="journal article" date="2019" name="ISME J.">
        <title>Genome analyses of uncultured TG2/ZB3 bacteria in 'Margulisbacteria' specifically attached to ectosymbiotic spirochetes of protists in the termite gut.</title>
        <authorList>
            <person name="Utami Y.D."/>
            <person name="Kuwahara H."/>
            <person name="Igai K."/>
            <person name="Murakami T."/>
            <person name="Sugaya K."/>
            <person name="Morikawa T."/>
            <person name="Nagura Y."/>
            <person name="Yuki M."/>
            <person name="Deevong P."/>
            <person name="Inoue T."/>
            <person name="Kihara K."/>
            <person name="Lo N."/>
            <person name="Yamada A."/>
            <person name="Ohkuma M."/>
            <person name="Hongoh Y."/>
        </authorList>
    </citation>
    <scope>NUCLEOTIDE SEQUENCE [LARGE SCALE GENOMIC DNA]</scope>
    <source>
        <strain evidence="1">NkOx7-01</strain>
    </source>
</reference>
<dbReference type="Proteomes" id="UP000269352">
    <property type="component" value="Unassembled WGS sequence"/>
</dbReference>
<proteinExistence type="predicted"/>
<name>A0A388T8C6_TERA1</name>
<evidence type="ECO:0000313" key="1">
    <source>
        <dbReference type="EMBL" id="GBR72880.1"/>
    </source>
</evidence>
<sequence>MAGEMGKIIDIDNELTNIKLRNNIENLIVETVGNKEIVEKIWWRKKLKDATLWRVTVKTKDHHTYNINIKDESNHTANL</sequence>